<dbReference type="AlphaFoldDB" id="A0A9D1DVJ3"/>
<name>A0A9D1DVJ3_9FIRM</name>
<comment type="caution">
    <text evidence="5">The sequence shown here is derived from an EMBL/GenBank/DDBJ whole genome shotgun (WGS) entry which is preliminary data.</text>
</comment>
<feature type="domain" description="M23ase beta-sheet core" evidence="3">
    <location>
        <begin position="271"/>
        <end position="361"/>
    </location>
</feature>
<dbReference type="InterPro" id="IPR050570">
    <property type="entry name" value="Cell_wall_metabolism_enzyme"/>
</dbReference>
<keyword evidence="2" id="KW-0175">Coiled coil</keyword>
<evidence type="ECO:0000259" key="4">
    <source>
        <dbReference type="Pfam" id="PF24568"/>
    </source>
</evidence>
<dbReference type="Gene3D" id="2.70.70.10">
    <property type="entry name" value="Glucose Permease (Domain IIA)"/>
    <property type="match status" value="1"/>
</dbReference>
<organism evidence="5 6">
    <name type="scientific">Candidatus Onthousia excrementipullorum</name>
    <dbReference type="NCBI Taxonomy" id="2840884"/>
    <lineage>
        <taxon>Bacteria</taxon>
        <taxon>Bacillati</taxon>
        <taxon>Bacillota</taxon>
        <taxon>Bacilli</taxon>
        <taxon>Candidatus Onthousia</taxon>
    </lineage>
</organism>
<feature type="domain" description="Peptidoglycan hydrolase PcsB coiled-coil" evidence="4">
    <location>
        <begin position="83"/>
        <end position="149"/>
    </location>
</feature>
<dbReference type="InterPro" id="IPR016047">
    <property type="entry name" value="M23ase_b-sheet_dom"/>
</dbReference>
<dbReference type="Pfam" id="PF01551">
    <property type="entry name" value="Peptidase_M23"/>
    <property type="match status" value="1"/>
</dbReference>
<evidence type="ECO:0000256" key="1">
    <source>
        <dbReference type="ARBA" id="ARBA00022729"/>
    </source>
</evidence>
<evidence type="ECO:0000259" key="3">
    <source>
        <dbReference type="Pfam" id="PF01551"/>
    </source>
</evidence>
<dbReference type="SUPFAM" id="SSF51261">
    <property type="entry name" value="Duplicated hybrid motif"/>
    <property type="match status" value="1"/>
</dbReference>
<sequence length="400" mass="44760">MKRLSSVILIALLAVFLIPINTEAKTLSDLRKEVEEANADLENKNNQIAANDAEVAEIKKKIADIESQISEIESETGVLEQEIEESNNEIAEKSEQSKSLFQYLQVSEGENAYLEYIFGATDVTDMVYRMAIVEQLTEYNDKIMNELSQLVEENEQRKEELATKNKELEKLTDDLEAEQAKINAETAQIKDAMPSVEQQKKEGQKQIEYYENIGCGENENLNSCQKRYDAAHTSSGSSSIGGAGNIMPPSASGFYRPMVSGYVTQNWMNAGHLGIDLSNTNKTIEIYPIATGVVFAKYYDDYGALVLKIRHYVNGSYIYSTYAHLSAWYVNVGDIVTPDTVIGRMGNTGYSFGAHLHLELTTCDWHAGGGCTWSTYQRSTINPRQYIGLPSGLRVWWNGR</sequence>
<evidence type="ECO:0000313" key="5">
    <source>
        <dbReference type="EMBL" id="HIR59641.1"/>
    </source>
</evidence>
<dbReference type="PANTHER" id="PTHR21666:SF270">
    <property type="entry name" value="MUREIN HYDROLASE ACTIVATOR ENVC"/>
    <property type="match status" value="1"/>
</dbReference>
<dbReference type="InterPro" id="IPR011055">
    <property type="entry name" value="Dup_hybrid_motif"/>
</dbReference>
<feature type="coiled-coil region" evidence="2">
    <location>
        <begin position="20"/>
        <end position="96"/>
    </location>
</feature>
<accession>A0A9D1DVJ3</accession>
<dbReference type="Proteomes" id="UP000824232">
    <property type="component" value="Unassembled WGS sequence"/>
</dbReference>
<feature type="coiled-coil region" evidence="2">
    <location>
        <begin position="133"/>
        <end position="188"/>
    </location>
</feature>
<dbReference type="Gene3D" id="6.10.250.3150">
    <property type="match status" value="1"/>
</dbReference>
<dbReference type="Pfam" id="PF24568">
    <property type="entry name" value="CC_PcsB"/>
    <property type="match status" value="1"/>
</dbReference>
<dbReference type="InterPro" id="IPR057309">
    <property type="entry name" value="PcsB_CC"/>
</dbReference>
<proteinExistence type="predicted"/>
<protein>
    <submittedName>
        <fullName evidence="5">Peptidoglycan DD-metalloendopeptidase family protein</fullName>
    </submittedName>
</protein>
<dbReference type="GO" id="GO:0004222">
    <property type="term" value="F:metalloendopeptidase activity"/>
    <property type="evidence" value="ECO:0007669"/>
    <property type="project" value="TreeGrafter"/>
</dbReference>
<reference evidence="5" key="1">
    <citation type="submission" date="2020-10" db="EMBL/GenBank/DDBJ databases">
        <authorList>
            <person name="Gilroy R."/>
        </authorList>
    </citation>
    <scope>NUCLEOTIDE SEQUENCE</scope>
    <source>
        <strain evidence="5">CHK184-20233</strain>
    </source>
</reference>
<keyword evidence="1" id="KW-0732">Signal</keyword>
<gene>
    <name evidence="5" type="ORF">IAB38_06275</name>
</gene>
<evidence type="ECO:0000313" key="6">
    <source>
        <dbReference type="Proteomes" id="UP000824232"/>
    </source>
</evidence>
<dbReference type="CDD" id="cd12797">
    <property type="entry name" value="M23_peptidase"/>
    <property type="match status" value="1"/>
</dbReference>
<dbReference type="PANTHER" id="PTHR21666">
    <property type="entry name" value="PEPTIDASE-RELATED"/>
    <property type="match status" value="1"/>
</dbReference>
<evidence type="ECO:0000256" key="2">
    <source>
        <dbReference type="SAM" id="Coils"/>
    </source>
</evidence>
<dbReference type="EMBL" id="DVHC01000062">
    <property type="protein sequence ID" value="HIR59641.1"/>
    <property type="molecule type" value="Genomic_DNA"/>
</dbReference>
<reference evidence="5" key="2">
    <citation type="journal article" date="2021" name="PeerJ">
        <title>Extensive microbial diversity within the chicken gut microbiome revealed by metagenomics and culture.</title>
        <authorList>
            <person name="Gilroy R."/>
            <person name="Ravi A."/>
            <person name="Getino M."/>
            <person name="Pursley I."/>
            <person name="Horton D.L."/>
            <person name="Alikhan N.F."/>
            <person name="Baker D."/>
            <person name="Gharbi K."/>
            <person name="Hall N."/>
            <person name="Watson M."/>
            <person name="Adriaenssens E.M."/>
            <person name="Foster-Nyarko E."/>
            <person name="Jarju S."/>
            <person name="Secka A."/>
            <person name="Antonio M."/>
            <person name="Oren A."/>
            <person name="Chaudhuri R.R."/>
            <person name="La Ragione R."/>
            <person name="Hildebrand F."/>
            <person name="Pallen M.J."/>
        </authorList>
    </citation>
    <scope>NUCLEOTIDE SEQUENCE</scope>
    <source>
        <strain evidence="5">CHK184-20233</strain>
    </source>
</reference>